<accession>A0A0L7QVS0</accession>
<feature type="coiled-coil region" evidence="1">
    <location>
        <begin position="59"/>
        <end position="143"/>
    </location>
</feature>
<evidence type="ECO:0000313" key="3">
    <source>
        <dbReference type="EMBL" id="KOC62644.1"/>
    </source>
</evidence>
<proteinExistence type="predicted"/>
<evidence type="ECO:0000313" key="4">
    <source>
        <dbReference type="Proteomes" id="UP000053825"/>
    </source>
</evidence>
<reference evidence="3 4" key="1">
    <citation type="submission" date="2015-07" db="EMBL/GenBank/DDBJ databases">
        <title>The genome of Habropoda laboriosa.</title>
        <authorList>
            <person name="Pan H."/>
            <person name="Kapheim K."/>
        </authorList>
    </citation>
    <scope>NUCLEOTIDE SEQUENCE [LARGE SCALE GENOMIC DNA]</scope>
    <source>
        <strain evidence="3">0110345459</strain>
    </source>
</reference>
<dbReference type="EMBL" id="KQ414726">
    <property type="protein sequence ID" value="KOC62644.1"/>
    <property type="molecule type" value="Genomic_DNA"/>
</dbReference>
<feature type="compositionally biased region" description="Polar residues" evidence="2">
    <location>
        <begin position="265"/>
        <end position="275"/>
    </location>
</feature>
<dbReference type="Proteomes" id="UP000053825">
    <property type="component" value="Unassembled WGS sequence"/>
</dbReference>
<gene>
    <name evidence="3" type="ORF">WH47_05286</name>
</gene>
<dbReference type="AlphaFoldDB" id="A0A0L7QVS0"/>
<protein>
    <submittedName>
        <fullName evidence="3">Uncharacterized protein</fullName>
    </submittedName>
</protein>
<name>A0A0L7QVS0_9HYME</name>
<feature type="region of interest" description="Disordered" evidence="2">
    <location>
        <begin position="262"/>
        <end position="289"/>
    </location>
</feature>
<keyword evidence="1" id="KW-0175">Coiled coil</keyword>
<dbReference type="OrthoDB" id="7693528at2759"/>
<evidence type="ECO:0000256" key="2">
    <source>
        <dbReference type="SAM" id="MobiDB-lite"/>
    </source>
</evidence>
<keyword evidence="4" id="KW-1185">Reference proteome</keyword>
<evidence type="ECO:0000256" key="1">
    <source>
        <dbReference type="SAM" id="Coils"/>
    </source>
</evidence>
<sequence length="452" mass="51677">MERSIPALIAYNMWMAKKCEDAPYCKIREIMKRFSPHPDQTEKLLHSLKKTVKEFDGETEELHEKIIQADVKLEETEMELESLELANKEMNDTLNNLEKEVRNYTTPSLHSIHSEDLLCLSKIRQLAEEELSLKSCIKELEQKETIFKEHMDKLLTSKEYQNISVRRKMISCLQDLECSGKKSCCMPKKCLSHKRSSNYRQKKKQELEEIGSDAVVSTSEQNMVKKRDQETLSELSGEMVEKKSLWIPNWWNNNHNSDQKIERTVTGSSSPPMQSSIVKKVPKKEKKSIDKPLKLKTQSAQCSRLCFSPQDLQCALKKSHGKYMPPCNKPCKGFPSRQPLCQLPQCKMKDHGIQLGCKPFSIPCDLRGPCEICPSLSCRPINNCRCNCKGKCALGMSDALCNCSDEPLDPSEEYHPTGARRFCEDSNSEEDFCECCECGCEDSDESPLCQCN</sequence>
<organism evidence="3 4">
    <name type="scientific">Habropoda laboriosa</name>
    <dbReference type="NCBI Taxonomy" id="597456"/>
    <lineage>
        <taxon>Eukaryota</taxon>
        <taxon>Metazoa</taxon>
        <taxon>Ecdysozoa</taxon>
        <taxon>Arthropoda</taxon>
        <taxon>Hexapoda</taxon>
        <taxon>Insecta</taxon>
        <taxon>Pterygota</taxon>
        <taxon>Neoptera</taxon>
        <taxon>Endopterygota</taxon>
        <taxon>Hymenoptera</taxon>
        <taxon>Apocrita</taxon>
        <taxon>Aculeata</taxon>
        <taxon>Apoidea</taxon>
        <taxon>Anthophila</taxon>
        <taxon>Apidae</taxon>
        <taxon>Habropoda</taxon>
    </lineage>
</organism>